<evidence type="ECO:0000256" key="2">
    <source>
        <dbReference type="ARBA" id="ARBA00023125"/>
    </source>
</evidence>
<evidence type="ECO:0000313" key="6">
    <source>
        <dbReference type="Proteomes" id="UP000672097"/>
    </source>
</evidence>
<dbReference type="RefSeq" id="WP_210810047.1">
    <property type="nucleotide sequence ID" value="NZ_JAGQDG010000005.1"/>
</dbReference>
<keyword evidence="2" id="KW-0238">DNA-binding</keyword>
<evidence type="ECO:0000313" key="5">
    <source>
        <dbReference type="EMBL" id="MBQ0936683.1"/>
    </source>
</evidence>
<accession>A0ABS5DZU4</accession>
<dbReference type="SUPFAM" id="SSF46785">
    <property type="entry name" value="Winged helix' DNA-binding domain"/>
    <property type="match status" value="1"/>
</dbReference>
<comment type="caution">
    <text evidence="5">The sequence shown here is derived from an EMBL/GenBank/DDBJ whole genome shotgun (WGS) entry which is preliminary data.</text>
</comment>
<dbReference type="InterPro" id="IPR036388">
    <property type="entry name" value="WH-like_DNA-bd_sf"/>
</dbReference>
<proteinExistence type="predicted"/>
<evidence type="ECO:0000256" key="3">
    <source>
        <dbReference type="ARBA" id="ARBA00023163"/>
    </source>
</evidence>
<keyword evidence="3" id="KW-0804">Transcription</keyword>
<gene>
    <name evidence="5" type="ORF">KAK11_15225</name>
</gene>
<dbReference type="SMART" id="SM00418">
    <property type="entry name" value="HTH_ARSR"/>
    <property type="match status" value="1"/>
</dbReference>
<dbReference type="Proteomes" id="UP000672097">
    <property type="component" value="Unassembled WGS sequence"/>
</dbReference>
<keyword evidence="6" id="KW-1185">Reference proteome</keyword>
<organism evidence="5 6">
    <name type="scientific">Ideonella paludis</name>
    <dbReference type="NCBI Taxonomy" id="1233411"/>
    <lineage>
        <taxon>Bacteria</taxon>
        <taxon>Pseudomonadati</taxon>
        <taxon>Pseudomonadota</taxon>
        <taxon>Betaproteobacteria</taxon>
        <taxon>Burkholderiales</taxon>
        <taxon>Sphaerotilaceae</taxon>
        <taxon>Ideonella</taxon>
    </lineage>
</organism>
<dbReference type="CDD" id="cd00090">
    <property type="entry name" value="HTH_ARSR"/>
    <property type="match status" value="1"/>
</dbReference>
<dbReference type="PROSITE" id="PS50987">
    <property type="entry name" value="HTH_ARSR_2"/>
    <property type="match status" value="1"/>
</dbReference>
<dbReference type="NCBIfam" id="NF033788">
    <property type="entry name" value="HTH_metalloreg"/>
    <property type="match status" value="1"/>
</dbReference>
<dbReference type="PANTHER" id="PTHR43132:SF2">
    <property type="entry name" value="ARSENICAL RESISTANCE OPERON REPRESSOR ARSR-RELATED"/>
    <property type="match status" value="1"/>
</dbReference>
<protein>
    <submittedName>
        <fullName evidence="5">Helix-turn-helix transcriptional regulator</fullName>
    </submittedName>
</protein>
<dbReference type="InterPro" id="IPR036390">
    <property type="entry name" value="WH_DNA-bd_sf"/>
</dbReference>
<dbReference type="InterPro" id="IPR051011">
    <property type="entry name" value="Metal_resp_trans_reg"/>
</dbReference>
<sequence length="119" mass="12437">MEEKAVIRALAALAQSARLQVFRALVVAGPEGLTPGALGDALGLPASTLSFHLKELTQAGLVTPERSGRNLIYRAGFERMQGLLTYLTDNCCAGAPCPPKATSAALCCPPPHPSLNKEP</sequence>
<dbReference type="InterPro" id="IPR001845">
    <property type="entry name" value="HTH_ArsR_DNA-bd_dom"/>
</dbReference>
<dbReference type="EMBL" id="JAGQDG010000005">
    <property type="protein sequence ID" value="MBQ0936683.1"/>
    <property type="molecule type" value="Genomic_DNA"/>
</dbReference>
<keyword evidence="1" id="KW-0805">Transcription regulation</keyword>
<name>A0ABS5DZU4_9BURK</name>
<dbReference type="PANTHER" id="PTHR43132">
    <property type="entry name" value="ARSENICAL RESISTANCE OPERON REPRESSOR ARSR-RELATED"/>
    <property type="match status" value="1"/>
</dbReference>
<evidence type="ECO:0000256" key="1">
    <source>
        <dbReference type="ARBA" id="ARBA00023015"/>
    </source>
</evidence>
<feature type="domain" description="HTH arsR-type" evidence="4">
    <location>
        <begin position="1"/>
        <end position="95"/>
    </location>
</feature>
<dbReference type="InterPro" id="IPR011991">
    <property type="entry name" value="ArsR-like_HTH"/>
</dbReference>
<dbReference type="PRINTS" id="PR00778">
    <property type="entry name" value="HTHARSR"/>
</dbReference>
<dbReference type="Pfam" id="PF12840">
    <property type="entry name" value="HTH_20"/>
    <property type="match status" value="1"/>
</dbReference>
<evidence type="ECO:0000259" key="4">
    <source>
        <dbReference type="PROSITE" id="PS50987"/>
    </source>
</evidence>
<reference evidence="5 6" key="1">
    <citation type="submission" date="2021-04" db="EMBL/GenBank/DDBJ databases">
        <title>The genome sequence of type strain Ideonella paludis KCTC 32238.</title>
        <authorList>
            <person name="Liu Y."/>
        </authorList>
    </citation>
    <scope>NUCLEOTIDE SEQUENCE [LARGE SCALE GENOMIC DNA]</scope>
    <source>
        <strain evidence="5 6">KCTC 32238</strain>
    </source>
</reference>
<dbReference type="Gene3D" id="1.10.10.10">
    <property type="entry name" value="Winged helix-like DNA-binding domain superfamily/Winged helix DNA-binding domain"/>
    <property type="match status" value="1"/>
</dbReference>